<dbReference type="WBParaSite" id="jg2343">
    <property type="protein sequence ID" value="jg2343"/>
    <property type="gene ID" value="jg2343"/>
</dbReference>
<sequence>MCNTTTSSTNFYSCDLLLQYRGQRNDWGVTVLPRVRQRPIFARHKVQNQVDNLIEKCVHIAEEHTVKAQNQAKIQYDKFVKLNIIEPGDRVLLKNHIALKNTSKKFHMQWKGIYRVAAVEDMHVTILHVADPKAKALRVHIDQVKKAIEPLGPVVTMSTASTEDKQ</sequence>
<organism evidence="1 2">
    <name type="scientific">Ditylenchus dipsaci</name>
    <dbReference type="NCBI Taxonomy" id="166011"/>
    <lineage>
        <taxon>Eukaryota</taxon>
        <taxon>Metazoa</taxon>
        <taxon>Ecdysozoa</taxon>
        <taxon>Nematoda</taxon>
        <taxon>Chromadorea</taxon>
        <taxon>Rhabditida</taxon>
        <taxon>Tylenchina</taxon>
        <taxon>Tylenchomorpha</taxon>
        <taxon>Sphaerularioidea</taxon>
        <taxon>Anguinidae</taxon>
        <taxon>Anguininae</taxon>
        <taxon>Ditylenchus</taxon>
    </lineage>
</organism>
<name>A0A915DWA8_9BILA</name>
<proteinExistence type="predicted"/>
<dbReference type="AlphaFoldDB" id="A0A915DWA8"/>
<dbReference type="Proteomes" id="UP000887574">
    <property type="component" value="Unplaced"/>
</dbReference>
<reference evidence="2" key="1">
    <citation type="submission" date="2022-11" db="UniProtKB">
        <authorList>
            <consortium name="WormBaseParasite"/>
        </authorList>
    </citation>
    <scope>IDENTIFICATION</scope>
</reference>
<evidence type="ECO:0000313" key="2">
    <source>
        <dbReference type="WBParaSite" id="jg2343"/>
    </source>
</evidence>
<accession>A0A915DWA8</accession>
<keyword evidence="1" id="KW-1185">Reference proteome</keyword>
<protein>
    <submittedName>
        <fullName evidence="2">Polyprotein</fullName>
    </submittedName>
</protein>
<evidence type="ECO:0000313" key="1">
    <source>
        <dbReference type="Proteomes" id="UP000887574"/>
    </source>
</evidence>